<dbReference type="GO" id="GO:0016491">
    <property type="term" value="F:oxidoreductase activity"/>
    <property type="evidence" value="ECO:0007669"/>
    <property type="project" value="UniProtKB-KW"/>
</dbReference>
<keyword evidence="1" id="KW-0479">Metal-binding</keyword>
<dbReference type="PANTHER" id="PTHR10209:SF771">
    <property type="entry name" value="1-AMINOCYCLOPROPANE-1-CARBOXYLATE OXIDASE HOMOLOG 1-LIKE"/>
    <property type="match status" value="1"/>
</dbReference>
<accession>A0A6A3C9P2</accession>
<dbReference type="GO" id="GO:0046872">
    <property type="term" value="F:metal ion binding"/>
    <property type="evidence" value="ECO:0007669"/>
    <property type="project" value="UniProtKB-KW"/>
</dbReference>
<keyword evidence="5" id="KW-1185">Reference proteome</keyword>
<keyword evidence="3" id="KW-0408">Iron</keyword>
<dbReference type="PANTHER" id="PTHR10209">
    <property type="entry name" value="OXIDOREDUCTASE, 2OG-FE II OXYGENASE FAMILY PROTEIN"/>
    <property type="match status" value="1"/>
</dbReference>
<dbReference type="Gene3D" id="2.60.120.330">
    <property type="entry name" value="B-lactam Antibiotic, Isopenicillin N Synthase, Chain"/>
    <property type="match status" value="2"/>
</dbReference>
<evidence type="ECO:0000313" key="5">
    <source>
        <dbReference type="Proteomes" id="UP000436088"/>
    </source>
</evidence>
<proteinExistence type="predicted"/>
<dbReference type="Proteomes" id="UP000436088">
    <property type="component" value="Unassembled WGS sequence"/>
</dbReference>
<dbReference type="InterPro" id="IPR027443">
    <property type="entry name" value="IPNS-like_sf"/>
</dbReference>
<evidence type="ECO:0000256" key="1">
    <source>
        <dbReference type="ARBA" id="ARBA00022723"/>
    </source>
</evidence>
<dbReference type="SUPFAM" id="SSF51197">
    <property type="entry name" value="Clavaminate synthase-like"/>
    <property type="match status" value="1"/>
</dbReference>
<protein>
    <submittedName>
        <fullName evidence="4">1-aminocyclopropane-1-carboxylate oxidase-like protein 11</fullName>
    </submittedName>
</protein>
<evidence type="ECO:0000256" key="3">
    <source>
        <dbReference type="ARBA" id="ARBA00023004"/>
    </source>
</evidence>
<dbReference type="EMBL" id="VEPZ02000399">
    <property type="protein sequence ID" value="KAE8725920.1"/>
    <property type="molecule type" value="Genomic_DNA"/>
</dbReference>
<sequence>MIDGIRRFHEQDSEVKKELYSRDYSKKVVYNSNPDLHRARKTIDWRDSLTFKMAPQQPQPQELPHLISNGKFISVYHRVAAKSVGPRVSVAYFFRVILPPPNPLKIYGPIKELLSEENPPIYRDITIKDFVHYYYGEGLDAPTRSLDHFRLS</sequence>
<evidence type="ECO:0000313" key="4">
    <source>
        <dbReference type="EMBL" id="KAE8725920.1"/>
    </source>
</evidence>
<gene>
    <name evidence="4" type="ORF">F3Y22_tig00008013pilonHSYRG00226</name>
</gene>
<dbReference type="AlphaFoldDB" id="A0A6A3C9P2"/>
<name>A0A6A3C9P2_HIBSY</name>
<keyword evidence="2" id="KW-0560">Oxidoreductase</keyword>
<organism evidence="4 5">
    <name type="scientific">Hibiscus syriacus</name>
    <name type="common">Rose of Sharon</name>
    <dbReference type="NCBI Taxonomy" id="106335"/>
    <lineage>
        <taxon>Eukaryota</taxon>
        <taxon>Viridiplantae</taxon>
        <taxon>Streptophyta</taxon>
        <taxon>Embryophyta</taxon>
        <taxon>Tracheophyta</taxon>
        <taxon>Spermatophyta</taxon>
        <taxon>Magnoliopsida</taxon>
        <taxon>eudicotyledons</taxon>
        <taxon>Gunneridae</taxon>
        <taxon>Pentapetalae</taxon>
        <taxon>rosids</taxon>
        <taxon>malvids</taxon>
        <taxon>Malvales</taxon>
        <taxon>Malvaceae</taxon>
        <taxon>Malvoideae</taxon>
        <taxon>Hibiscus</taxon>
    </lineage>
</organism>
<reference evidence="4" key="1">
    <citation type="submission" date="2019-09" db="EMBL/GenBank/DDBJ databases">
        <title>Draft genome information of white flower Hibiscus syriacus.</title>
        <authorList>
            <person name="Kim Y.-M."/>
        </authorList>
    </citation>
    <scope>NUCLEOTIDE SEQUENCE [LARGE SCALE GENOMIC DNA]</scope>
    <source>
        <strain evidence="4">YM2019G1</strain>
    </source>
</reference>
<evidence type="ECO:0000256" key="2">
    <source>
        <dbReference type="ARBA" id="ARBA00023002"/>
    </source>
</evidence>
<comment type="caution">
    <text evidence="4">The sequence shown here is derived from an EMBL/GenBank/DDBJ whole genome shotgun (WGS) entry which is preliminary data.</text>
</comment>